<accession>A0A839NEC3</accession>
<dbReference type="EMBL" id="JACHVQ010000002">
    <property type="protein sequence ID" value="MBB2892872.1"/>
    <property type="molecule type" value="Genomic_DNA"/>
</dbReference>
<protein>
    <recommendedName>
        <fullName evidence="3">DUF3027 domain-containing protein</fullName>
    </recommendedName>
</protein>
<comment type="caution">
    <text evidence="1">The sequence shown here is derived from an EMBL/GenBank/DDBJ whole genome shotgun (WGS) entry which is preliminary data.</text>
</comment>
<keyword evidence="2" id="KW-1185">Reference proteome</keyword>
<reference evidence="1 2" key="1">
    <citation type="submission" date="2020-08" db="EMBL/GenBank/DDBJ databases">
        <title>Sequencing the genomes of 1000 actinobacteria strains.</title>
        <authorList>
            <person name="Klenk H.-P."/>
        </authorList>
    </citation>
    <scope>NUCLEOTIDE SEQUENCE [LARGE SCALE GENOMIC DNA]</scope>
    <source>
        <strain evidence="1 2">DSM 105369</strain>
    </source>
</reference>
<gene>
    <name evidence="1" type="ORF">FHU39_002890</name>
</gene>
<evidence type="ECO:0000313" key="1">
    <source>
        <dbReference type="EMBL" id="MBB2892872.1"/>
    </source>
</evidence>
<evidence type="ECO:0000313" key="2">
    <source>
        <dbReference type="Proteomes" id="UP000559182"/>
    </source>
</evidence>
<proteinExistence type="predicted"/>
<dbReference type="RefSeq" id="WP_183321265.1">
    <property type="nucleotide sequence ID" value="NZ_JACHVQ010000002.1"/>
</dbReference>
<evidence type="ECO:0008006" key="3">
    <source>
        <dbReference type="Google" id="ProtNLM"/>
    </source>
</evidence>
<sequence>MPATAKKTAKKAAKKAVRPKAAKPDKVLLEATDLAHEAAIAIAERGAVGGHAGAVMLGERLAMHYFECTSPGYVGWHWAISVARAPRQKFATVCETNLLPTDAAVLAPDWVPYVERLAPGDIGAGDERPYVADDPLLEQGFEATGEEDVDQVALFELGLGRPRVLSAEGREAAAQRWYDAAGGPNSEVARQAKAHCSTCGFYLPLPGVLRQLFGVCAGEWSPSDGHVVSLDHGCGAHSETDAPATPPETVEAPVLDELALDFS</sequence>
<dbReference type="InterPro" id="IPR021391">
    <property type="entry name" value="DUF3027"/>
</dbReference>
<name>A0A839NEC3_9MICO</name>
<dbReference type="Pfam" id="PF11228">
    <property type="entry name" value="DUF3027"/>
    <property type="match status" value="1"/>
</dbReference>
<organism evidence="1 2">
    <name type="scientific">Flexivirga oryzae</name>
    <dbReference type="NCBI Taxonomy" id="1794944"/>
    <lineage>
        <taxon>Bacteria</taxon>
        <taxon>Bacillati</taxon>
        <taxon>Actinomycetota</taxon>
        <taxon>Actinomycetes</taxon>
        <taxon>Micrococcales</taxon>
        <taxon>Dermacoccaceae</taxon>
        <taxon>Flexivirga</taxon>
    </lineage>
</organism>
<dbReference type="AlphaFoldDB" id="A0A839NEC3"/>
<dbReference type="Proteomes" id="UP000559182">
    <property type="component" value="Unassembled WGS sequence"/>
</dbReference>